<evidence type="ECO:0000256" key="4">
    <source>
        <dbReference type="ARBA" id="ARBA00023136"/>
    </source>
</evidence>
<dbReference type="Pfam" id="PF00420">
    <property type="entry name" value="Oxidored_q2"/>
    <property type="match status" value="1"/>
</dbReference>
<keyword evidence="6" id="KW-0830">Ubiquinone</keyword>
<evidence type="ECO:0000313" key="7">
    <source>
        <dbReference type="Proteomes" id="UP000242699"/>
    </source>
</evidence>
<feature type="transmembrane region" description="Helical" evidence="5">
    <location>
        <begin position="54"/>
        <end position="77"/>
    </location>
</feature>
<evidence type="ECO:0000256" key="5">
    <source>
        <dbReference type="SAM" id="Phobius"/>
    </source>
</evidence>
<reference evidence="6 7" key="1">
    <citation type="journal article" date="2014" name="BMC Genomics">
        <title>Comparison of environmental and isolate Sulfobacillus genomes reveals diverse carbon, sulfur, nitrogen, and hydrogen metabolisms.</title>
        <authorList>
            <person name="Justice N.B."/>
            <person name="Norman A."/>
            <person name="Brown C.T."/>
            <person name="Singh A."/>
            <person name="Thomas B.C."/>
            <person name="Banfield J.F."/>
        </authorList>
    </citation>
    <scope>NUCLEOTIDE SEQUENCE [LARGE SCALE GENOMIC DNA]</scope>
    <source>
        <strain evidence="6">AMDSBA1</strain>
    </source>
</reference>
<dbReference type="EMBL" id="PXYT01000021">
    <property type="protein sequence ID" value="PSR28142.1"/>
    <property type="molecule type" value="Genomic_DNA"/>
</dbReference>
<comment type="caution">
    <text evidence="6">The sequence shown here is derived from an EMBL/GenBank/DDBJ whole genome shotgun (WGS) entry which is preliminary data.</text>
</comment>
<comment type="subcellular location">
    <subcellularLocation>
        <location evidence="1">Membrane</location>
        <topology evidence="1">Multi-pass membrane protein</topology>
    </subcellularLocation>
</comment>
<evidence type="ECO:0000256" key="3">
    <source>
        <dbReference type="ARBA" id="ARBA00022989"/>
    </source>
</evidence>
<dbReference type="InterPro" id="IPR039428">
    <property type="entry name" value="NUOK/Mnh_C1-like"/>
</dbReference>
<protein>
    <submittedName>
        <fullName evidence="6">NADH-ubiquinone oxidoreductase subunit 4L</fullName>
    </submittedName>
</protein>
<dbReference type="GO" id="GO:0016020">
    <property type="term" value="C:membrane"/>
    <property type="evidence" value="ECO:0007669"/>
    <property type="project" value="UniProtKB-SubCell"/>
</dbReference>
<feature type="transmembrane region" description="Helical" evidence="5">
    <location>
        <begin position="23"/>
        <end position="42"/>
    </location>
</feature>
<keyword evidence="4 5" id="KW-0472">Membrane</keyword>
<dbReference type="AlphaFoldDB" id="A0A2T2X0Z2"/>
<dbReference type="Gene3D" id="1.10.287.3510">
    <property type="match status" value="1"/>
</dbReference>
<keyword evidence="2 5" id="KW-0812">Transmembrane</keyword>
<keyword evidence="3 5" id="KW-1133">Transmembrane helix</keyword>
<gene>
    <name evidence="6" type="ORF">C7B43_10495</name>
</gene>
<proteinExistence type="predicted"/>
<evidence type="ECO:0000313" key="6">
    <source>
        <dbReference type="EMBL" id="PSR28142.1"/>
    </source>
</evidence>
<evidence type="ECO:0000256" key="2">
    <source>
        <dbReference type="ARBA" id="ARBA00022692"/>
    </source>
</evidence>
<organism evidence="6 7">
    <name type="scientific">Sulfobacillus benefaciens</name>
    <dbReference type="NCBI Taxonomy" id="453960"/>
    <lineage>
        <taxon>Bacteria</taxon>
        <taxon>Bacillati</taxon>
        <taxon>Bacillota</taxon>
        <taxon>Clostridia</taxon>
        <taxon>Eubacteriales</taxon>
        <taxon>Clostridiales Family XVII. Incertae Sedis</taxon>
        <taxon>Sulfobacillus</taxon>
    </lineage>
</organism>
<accession>A0A2T2X0Z2</accession>
<evidence type="ECO:0000256" key="1">
    <source>
        <dbReference type="ARBA" id="ARBA00004141"/>
    </source>
</evidence>
<dbReference type="Proteomes" id="UP000242699">
    <property type="component" value="Unassembled WGS sequence"/>
</dbReference>
<sequence>MTYLPAVILALIGLGIIIKNRQAVLMFMGVEILLAAGNWTALLAADQHLISQHVAVFVLFSIVVAAAEATIGLSIVLRLAQRHQTIDVTRFSTLRDGRE</sequence>
<name>A0A2T2X0Z2_9FIRM</name>